<dbReference type="SUPFAM" id="SSF81778">
    <property type="entry name" value="Crustacean CHH/MIH/GIH neurohormone"/>
    <property type="match status" value="1"/>
</dbReference>
<dbReference type="Proteomes" id="UP000326759">
    <property type="component" value="Unassembled WGS sequence"/>
</dbReference>
<comment type="caution">
    <text evidence="9">The sequence shown here is derived from an EMBL/GenBank/DDBJ whole genome shotgun (WGS) entry which is preliminary data.</text>
</comment>
<feature type="signal peptide" evidence="8">
    <location>
        <begin position="1"/>
        <end position="24"/>
    </location>
</feature>
<dbReference type="PRINTS" id="PR00548">
    <property type="entry name" value="HYPRGLYCEMC1"/>
</dbReference>
<keyword evidence="8" id="KW-0732">Signal</keyword>
<comment type="similarity">
    <text evidence="2">Belongs to the arthropod CHH/MIH/GIH/VIH hormone family.</text>
</comment>
<dbReference type="InterPro" id="IPR035957">
    <property type="entry name" value="Crust_neurohorm_sf"/>
</dbReference>
<dbReference type="AlphaFoldDB" id="A0A5N5T436"/>
<evidence type="ECO:0000313" key="9">
    <source>
        <dbReference type="EMBL" id="KAB7501283.1"/>
    </source>
</evidence>
<evidence type="ECO:0000256" key="5">
    <source>
        <dbReference type="ARBA" id="ARBA00023157"/>
    </source>
</evidence>
<feature type="disulfide bond" evidence="7">
    <location>
        <begin position="68"/>
        <end position="94"/>
    </location>
</feature>
<feature type="disulfide bond" evidence="7">
    <location>
        <begin position="49"/>
        <end position="85"/>
    </location>
</feature>
<protein>
    <submittedName>
        <fullName evidence="9">Crustacean hyperglycemic hormone</fullName>
    </submittedName>
</protein>
<dbReference type="Gene3D" id="1.10.2010.10">
    <property type="entry name" value="Crustacean CHH/MIH/GIH neurohormone"/>
    <property type="match status" value="1"/>
</dbReference>
<evidence type="ECO:0000313" key="10">
    <source>
        <dbReference type="EMBL" id="KAB7502379.1"/>
    </source>
</evidence>
<dbReference type="Pfam" id="PF01147">
    <property type="entry name" value="Crust_neurohorm"/>
    <property type="match status" value="1"/>
</dbReference>
<evidence type="ECO:0000256" key="4">
    <source>
        <dbReference type="ARBA" id="ARBA00022702"/>
    </source>
</evidence>
<keyword evidence="5 7" id="KW-1015">Disulfide bond</keyword>
<evidence type="ECO:0000256" key="6">
    <source>
        <dbReference type="ARBA" id="ARBA00023320"/>
    </source>
</evidence>
<dbReference type="PRINTS" id="PR00550">
    <property type="entry name" value="HYPRGLYCEMIC"/>
</dbReference>
<dbReference type="GO" id="GO:0007218">
    <property type="term" value="P:neuropeptide signaling pathway"/>
    <property type="evidence" value="ECO:0007669"/>
    <property type="project" value="UniProtKB-KW"/>
</dbReference>
<reference evidence="9 11" key="1">
    <citation type="journal article" date="2019" name="PLoS Biol.">
        <title>Sex chromosomes control vertical transmission of feminizing Wolbachia symbionts in an isopod.</title>
        <authorList>
            <person name="Becking T."/>
            <person name="Chebbi M.A."/>
            <person name="Giraud I."/>
            <person name="Moumen B."/>
            <person name="Laverre T."/>
            <person name="Caubet Y."/>
            <person name="Peccoud J."/>
            <person name="Gilbert C."/>
            <person name="Cordaux R."/>
        </authorList>
    </citation>
    <scope>NUCLEOTIDE SEQUENCE [LARGE SCALE GENOMIC DNA]</scope>
    <source>
        <strain evidence="9">ANa2</strain>
        <tissue evidence="9">Whole body excluding digestive tract and cuticle</tissue>
    </source>
</reference>
<dbReference type="InterPro" id="IPR031098">
    <property type="entry name" value="Crust_neurohorm"/>
</dbReference>
<keyword evidence="3" id="KW-0964">Secreted</keyword>
<organism evidence="9 11">
    <name type="scientific">Armadillidium nasatum</name>
    <dbReference type="NCBI Taxonomy" id="96803"/>
    <lineage>
        <taxon>Eukaryota</taxon>
        <taxon>Metazoa</taxon>
        <taxon>Ecdysozoa</taxon>
        <taxon>Arthropoda</taxon>
        <taxon>Crustacea</taxon>
        <taxon>Multicrustacea</taxon>
        <taxon>Malacostraca</taxon>
        <taxon>Eumalacostraca</taxon>
        <taxon>Peracarida</taxon>
        <taxon>Isopoda</taxon>
        <taxon>Oniscidea</taxon>
        <taxon>Crinocheta</taxon>
        <taxon>Armadillidiidae</taxon>
        <taxon>Armadillidium</taxon>
    </lineage>
</organism>
<dbReference type="GO" id="GO:0007623">
    <property type="term" value="P:circadian rhythm"/>
    <property type="evidence" value="ECO:0007669"/>
    <property type="project" value="TreeGrafter"/>
</dbReference>
<dbReference type="EMBL" id="SEYY01011145">
    <property type="protein sequence ID" value="KAB7501283.1"/>
    <property type="molecule type" value="Genomic_DNA"/>
</dbReference>
<evidence type="ECO:0000256" key="1">
    <source>
        <dbReference type="ARBA" id="ARBA00004613"/>
    </source>
</evidence>
<evidence type="ECO:0000256" key="8">
    <source>
        <dbReference type="SAM" id="SignalP"/>
    </source>
</evidence>
<evidence type="ECO:0000256" key="7">
    <source>
        <dbReference type="PIRSR" id="PIRSR631098-51"/>
    </source>
</evidence>
<dbReference type="InterPro" id="IPR018251">
    <property type="entry name" value="Crust_neurhormone_CS"/>
</dbReference>
<evidence type="ECO:0000256" key="2">
    <source>
        <dbReference type="ARBA" id="ARBA00005447"/>
    </source>
</evidence>
<keyword evidence="11" id="KW-1185">Reference proteome</keyword>
<proteinExistence type="inferred from homology"/>
<dbReference type="OrthoDB" id="6360056at2759"/>
<name>A0A5N5T436_9CRUS</name>
<evidence type="ECO:0000313" key="11">
    <source>
        <dbReference type="Proteomes" id="UP000326759"/>
    </source>
</evidence>
<dbReference type="PANTHER" id="PTHR35981">
    <property type="entry name" value="ION TRANSPORT PEPTIDE, ISOFORM C"/>
    <property type="match status" value="1"/>
</dbReference>
<dbReference type="PROSITE" id="PS01250">
    <property type="entry name" value="CHH_MIH_GIH"/>
    <property type="match status" value="1"/>
</dbReference>
<dbReference type="GO" id="GO:0005576">
    <property type="term" value="C:extracellular region"/>
    <property type="evidence" value="ECO:0007669"/>
    <property type="project" value="UniProtKB-SubCell"/>
</dbReference>
<comment type="subcellular location">
    <subcellularLocation>
        <location evidence="1">Secreted</location>
    </subcellularLocation>
</comment>
<gene>
    <name evidence="9" type="primary">CHH_0</name>
    <name evidence="10" type="synonym">CHH_2</name>
    <name evidence="10" type="ORF">Anas_11907</name>
    <name evidence="9" type="ORF">Anas_14566</name>
</gene>
<feature type="chain" id="PRO_5036147949" evidence="8">
    <location>
        <begin position="25"/>
        <end position="118"/>
    </location>
</feature>
<sequence length="118" mass="13598">MSMSSVAMCLVIFLSLVEIFECRGVDNLGLEDFGPAGMKAKRRIFDTSCKGFYDRGLFAQLDRVCEDCYNLYRKPHVAAECRRDCYTTEVFESCLKDLMMHDFINEYKEMALMVSGKK</sequence>
<keyword evidence="6" id="KW-0527">Neuropeptide</keyword>
<feature type="disulfide bond" evidence="7">
    <location>
        <begin position="65"/>
        <end position="81"/>
    </location>
</feature>
<dbReference type="InterPro" id="IPR000346">
    <property type="entry name" value="Hyperglycemic1"/>
</dbReference>
<evidence type="ECO:0000256" key="3">
    <source>
        <dbReference type="ARBA" id="ARBA00022525"/>
    </source>
</evidence>
<dbReference type="GO" id="GO:0005184">
    <property type="term" value="F:neuropeptide hormone activity"/>
    <property type="evidence" value="ECO:0007669"/>
    <property type="project" value="InterPro"/>
</dbReference>
<dbReference type="PANTHER" id="PTHR35981:SF2">
    <property type="entry name" value="ION TRANSPORT PEPTIDE, ISOFORM C"/>
    <property type="match status" value="1"/>
</dbReference>
<accession>A0A5N5T436</accession>
<dbReference type="EMBL" id="SEYY01007710">
    <property type="protein sequence ID" value="KAB7502379.1"/>
    <property type="molecule type" value="Genomic_DNA"/>
</dbReference>
<keyword evidence="4" id="KW-0372">Hormone</keyword>
<dbReference type="InterPro" id="IPR001166">
    <property type="entry name" value="Hyperglycemic"/>
</dbReference>